<keyword evidence="2" id="KW-0472">Membrane</keyword>
<accession>A0A1V9XSD5</accession>
<comment type="caution">
    <text evidence="3">The sequence shown here is derived from an EMBL/GenBank/DDBJ whole genome shotgun (WGS) entry which is preliminary data.</text>
</comment>
<keyword evidence="2" id="KW-1133">Transmembrane helix</keyword>
<dbReference type="AlphaFoldDB" id="A0A1V9XSD5"/>
<dbReference type="InParanoid" id="A0A1V9XSD5"/>
<proteinExistence type="predicted"/>
<name>A0A1V9XSD5_9ACAR</name>
<sequence>RNSELSHQINLKEDNGTMAVIAIDPKRIHITDGDKLNIGPCNCNETAAIISFHSAQDEIITPREKRTIRFYGDNECDLCVTFTGSKKRSDSEWVLPTQLVKLVVKREIPENPIILARTSYPAMHLFYWPKNSEFTDHTSRFRCHISKMNLSIAEGDWLQFSKSFNLNANEGVISFSGVMESDDNQTVWLKSANMSMLVQQALRWNYASAPPVEPNELLNPSDDQGNVAPTAIAVDCSQLGEKRQNYPEMYWEEAVVFCVNVNYSYICGTETFDEGCSVTEDAEKRWNTLKQCLRSAFFRAEQHGEDRKITRPEQIKFPVSNPMVFRVKEAVKVRLLISVSDNPWRLGGEPLLNRTVIGKILQELRRNATILKDVSARLPNCSNLEQHIQLADDCSNEVPLVRNLILYGVMVLAFSALFLAFWRCQLNNEVKRKQRKPFEAALKNSIQQPEKQQHVNPCFATHENVASPTRCEAQVGWTTQTLLPVSLGPQTDDPSLPLDVPGGLGTRSRRSQIAGTLPGSYYPLETFKKS</sequence>
<organism evidence="3 4">
    <name type="scientific">Tropilaelaps mercedesae</name>
    <dbReference type="NCBI Taxonomy" id="418985"/>
    <lineage>
        <taxon>Eukaryota</taxon>
        <taxon>Metazoa</taxon>
        <taxon>Ecdysozoa</taxon>
        <taxon>Arthropoda</taxon>
        <taxon>Chelicerata</taxon>
        <taxon>Arachnida</taxon>
        <taxon>Acari</taxon>
        <taxon>Parasitiformes</taxon>
        <taxon>Mesostigmata</taxon>
        <taxon>Gamasina</taxon>
        <taxon>Dermanyssoidea</taxon>
        <taxon>Laelapidae</taxon>
        <taxon>Tropilaelaps</taxon>
    </lineage>
</organism>
<feature type="region of interest" description="Disordered" evidence="1">
    <location>
        <begin position="486"/>
        <end position="510"/>
    </location>
</feature>
<dbReference type="OrthoDB" id="6531960at2759"/>
<keyword evidence="4" id="KW-1185">Reference proteome</keyword>
<evidence type="ECO:0000256" key="1">
    <source>
        <dbReference type="SAM" id="MobiDB-lite"/>
    </source>
</evidence>
<keyword evidence="2" id="KW-0812">Transmembrane</keyword>
<dbReference type="Proteomes" id="UP000192247">
    <property type="component" value="Unassembled WGS sequence"/>
</dbReference>
<protein>
    <submittedName>
        <fullName evidence="3">Uncharacterized protein</fullName>
    </submittedName>
</protein>
<reference evidence="3 4" key="1">
    <citation type="journal article" date="2017" name="Gigascience">
        <title>Draft genome of the honey bee ectoparasitic mite, Tropilaelaps mercedesae, is shaped by the parasitic life history.</title>
        <authorList>
            <person name="Dong X."/>
            <person name="Armstrong S.D."/>
            <person name="Xia D."/>
            <person name="Makepeace B.L."/>
            <person name="Darby A.C."/>
            <person name="Kadowaki T."/>
        </authorList>
    </citation>
    <scope>NUCLEOTIDE SEQUENCE [LARGE SCALE GENOMIC DNA]</scope>
    <source>
        <strain evidence="3">Wuxi-XJTLU</strain>
    </source>
</reference>
<feature type="non-terminal residue" evidence="3">
    <location>
        <position position="1"/>
    </location>
</feature>
<evidence type="ECO:0000256" key="2">
    <source>
        <dbReference type="SAM" id="Phobius"/>
    </source>
</evidence>
<evidence type="ECO:0000313" key="4">
    <source>
        <dbReference type="Proteomes" id="UP000192247"/>
    </source>
</evidence>
<feature type="transmembrane region" description="Helical" evidence="2">
    <location>
        <begin position="404"/>
        <end position="426"/>
    </location>
</feature>
<evidence type="ECO:0000313" key="3">
    <source>
        <dbReference type="EMBL" id="OQR76278.1"/>
    </source>
</evidence>
<dbReference type="EMBL" id="MNPL01005052">
    <property type="protein sequence ID" value="OQR76278.1"/>
    <property type="molecule type" value="Genomic_DNA"/>
</dbReference>
<gene>
    <name evidence="3" type="ORF">BIW11_07879</name>
</gene>